<gene>
    <name evidence="2" type="ORF">IV203_007949</name>
</gene>
<reference evidence="2" key="1">
    <citation type="journal article" date="2021" name="Sci. Rep.">
        <title>Diploid genomic architecture of Nitzschia inconspicua, an elite biomass production diatom.</title>
        <authorList>
            <person name="Oliver A."/>
            <person name="Podell S."/>
            <person name="Pinowska A."/>
            <person name="Traller J.C."/>
            <person name="Smith S.R."/>
            <person name="McClure R."/>
            <person name="Beliaev A."/>
            <person name="Bohutskyi P."/>
            <person name="Hill E.A."/>
            <person name="Rabines A."/>
            <person name="Zheng H."/>
            <person name="Allen L.Z."/>
            <person name="Kuo A."/>
            <person name="Grigoriev I.V."/>
            <person name="Allen A.E."/>
            <person name="Hazlebeck D."/>
            <person name="Allen E.E."/>
        </authorList>
    </citation>
    <scope>NUCLEOTIDE SEQUENCE</scope>
    <source>
        <strain evidence="2">Hildebrandi</strain>
    </source>
</reference>
<dbReference type="EMBL" id="JAGRRH010000017">
    <property type="protein sequence ID" value="KAG7351901.1"/>
    <property type="molecule type" value="Genomic_DNA"/>
</dbReference>
<feature type="region of interest" description="Disordered" evidence="1">
    <location>
        <begin position="23"/>
        <end position="46"/>
    </location>
</feature>
<feature type="region of interest" description="Disordered" evidence="1">
    <location>
        <begin position="80"/>
        <end position="122"/>
    </location>
</feature>
<name>A0A9K3KZA0_9STRA</name>
<keyword evidence="3" id="KW-1185">Reference proteome</keyword>
<accession>A0A9K3KZA0</accession>
<protein>
    <submittedName>
        <fullName evidence="2">Uncharacterized protein</fullName>
    </submittedName>
</protein>
<evidence type="ECO:0000313" key="2">
    <source>
        <dbReference type="EMBL" id="KAG7351901.1"/>
    </source>
</evidence>
<feature type="compositionally biased region" description="Basic and acidic residues" evidence="1">
    <location>
        <begin position="95"/>
        <end position="110"/>
    </location>
</feature>
<evidence type="ECO:0000256" key="1">
    <source>
        <dbReference type="SAM" id="MobiDB-lite"/>
    </source>
</evidence>
<proteinExistence type="predicted"/>
<dbReference type="AlphaFoldDB" id="A0A9K3KZA0"/>
<comment type="caution">
    <text evidence="2">The sequence shown here is derived from an EMBL/GenBank/DDBJ whole genome shotgun (WGS) entry which is preliminary data.</text>
</comment>
<sequence length="314" mass="35586">MMTVETPSTQISHYRYQEVYPHGLQHSPTQSTSDVIEPPATSGWKTKNNFLMSVYSPTSETNKGSAENPSHADLKLDQELLFPKSNKKNRNTTETTEKQDPHPDEIDQRTTHNHPPPTAIISSIPESSRMVQESLSNHNAETPAFKLKEANKYISESYTLVWGKDVPECQQALALLQQAMKIQHHCLGKHHVDIGWTVNFIGTTHWRMSHVDPPHMQQHCKSAIKYFLEARRIFGKSSGNAKSVLAIDKRIACILSAQLQWMPPQVSQFLSSIRQMMEHERQSDQAKAKGDLATANLECRKARQMGNVLKRQIS</sequence>
<dbReference type="Proteomes" id="UP000693970">
    <property type="component" value="Unassembled WGS sequence"/>
</dbReference>
<evidence type="ECO:0000313" key="3">
    <source>
        <dbReference type="Proteomes" id="UP000693970"/>
    </source>
</evidence>
<reference evidence="2" key="2">
    <citation type="submission" date="2021-04" db="EMBL/GenBank/DDBJ databases">
        <authorList>
            <person name="Podell S."/>
        </authorList>
    </citation>
    <scope>NUCLEOTIDE SEQUENCE</scope>
    <source>
        <strain evidence="2">Hildebrandi</strain>
    </source>
</reference>
<organism evidence="2 3">
    <name type="scientific">Nitzschia inconspicua</name>
    <dbReference type="NCBI Taxonomy" id="303405"/>
    <lineage>
        <taxon>Eukaryota</taxon>
        <taxon>Sar</taxon>
        <taxon>Stramenopiles</taxon>
        <taxon>Ochrophyta</taxon>
        <taxon>Bacillariophyta</taxon>
        <taxon>Bacillariophyceae</taxon>
        <taxon>Bacillariophycidae</taxon>
        <taxon>Bacillariales</taxon>
        <taxon>Bacillariaceae</taxon>
        <taxon>Nitzschia</taxon>
    </lineage>
</organism>